<sequence length="337" mass="40565">MQKNLVFIFLLVFWWFLESFRWESGTDFYIYYSNFSNIKESKIETNRFELGYNLLIIFFRDYMHLSFYTFNAVYYAIVFLLYYFSIKKASLDSILFIFIFFCLSIGLMGSTRQLMALSIMFFATVYFLEHKKLWFILFVFLASMFHRTIIVCLIYIIFTNNIRYKYWLYLIGFAVFAQLSGMNSLLSEKVILLLPKAFSERYFGYLSIAHQNSISVIVFISGICRRILPVVLFFLYRDVLNRSVKTNHLEFILNVLFFSLFAYIILSFDFTFIISRISIYFIIFEVFFYSILITIFVKEKKYTYVSALFILFFILAYKGIINYPELFLPYKTIFFTF</sequence>
<feature type="transmembrane region" description="Helical" evidence="1">
    <location>
        <begin position="278"/>
        <end position="297"/>
    </location>
</feature>
<comment type="caution">
    <text evidence="2">The sequence shown here is derived from an EMBL/GenBank/DDBJ whole genome shotgun (WGS) entry which is preliminary data.</text>
</comment>
<dbReference type="RefSeq" id="WP_185204961.1">
    <property type="nucleotide sequence ID" value="NZ_JAULSJ010000025.1"/>
</dbReference>
<reference evidence="2" key="1">
    <citation type="submission" date="2023-07" db="EMBL/GenBank/DDBJ databases">
        <title>AMR profile of multidrug- resistance Chryseobacterium gambrini related strain.</title>
        <authorList>
            <person name="Kirdat K."/>
            <person name="Bhatt A."/>
            <person name="Kuyare S."/>
            <person name="Yadav A."/>
        </authorList>
    </citation>
    <scope>NUCLEOTIDE SEQUENCE</scope>
    <source>
        <strain evidence="2">APV-1</strain>
    </source>
</reference>
<gene>
    <name evidence="2" type="ORF">QWT87_15200</name>
</gene>
<name>A0ABT8U753_9FLAO</name>
<feature type="transmembrane region" description="Helical" evidence="1">
    <location>
        <begin position="134"/>
        <end position="159"/>
    </location>
</feature>
<evidence type="ECO:0000313" key="3">
    <source>
        <dbReference type="Proteomes" id="UP001168128"/>
    </source>
</evidence>
<feature type="transmembrane region" description="Helical" evidence="1">
    <location>
        <begin position="95"/>
        <end position="128"/>
    </location>
</feature>
<feature type="transmembrane region" description="Helical" evidence="1">
    <location>
        <begin position="166"/>
        <end position="186"/>
    </location>
</feature>
<dbReference type="Pfam" id="PF14897">
    <property type="entry name" value="EpsG"/>
    <property type="match status" value="1"/>
</dbReference>
<feature type="transmembrane region" description="Helical" evidence="1">
    <location>
        <begin position="304"/>
        <end position="321"/>
    </location>
</feature>
<proteinExistence type="predicted"/>
<keyword evidence="3" id="KW-1185">Reference proteome</keyword>
<feature type="transmembrane region" description="Helical" evidence="1">
    <location>
        <begin position="248"/>
        <end position="266"/>
    </location>
</feature>
<dbReference type="Proteomes" id="UP001168128">
    <property type="component" value="Unassembled WGS sequence"/>
</dbReference>
<feature type="transmembrane region" description="Helical" evidence="1">
    <location>
        <begin position="214"/>
        <end position="236"/>
    </location>
</feature>
<dbReference type="EMBL" id="JAULSJ010000025">
    <property type="protein sequence ID" value="MDO3426247.1"/>
    <property type="molecule type" value="Genomic_DNA"/>
</dbReference>
<dbReference type="InterPro" id="IPR049458">
    <property type="entry name" value="EpsG-like"/>
</dbReference>
<organism evidence="2 3">
    <name type="scientific">Chryseobacterium urinae</name>
    <dbReference type="NCBI Taxonomy" id="3058400"/>
    <lineage>
        <taxon>Bacteria</taxon>
        <taxon>Pseudomonadati</taxon>
        <taxon>Bacteroidota</taxon>
        <taxon>Flavobacteriia</taxon>
        <taxon>Flavobacteriales</taxon>
        <taxon>Weeksellaceae</taxon>
        <taxon>Chryseobacterium group</taxon>
        <taxon>Chryseobacterium</taxon>
    </lineage>
</organism>
<accession>A0ABT8U753</accession>
<evidence type="ECO:0000256" key="1">
    <source>
        <dbReference type="SAM" id="Phobius"/>
    </source>
</evidence>
<evidence type="ECO:0000313" key="2">
    <source>
        <dbReference type="EMBL" id="MDO3426247.1"/>
    </source>
</evidence>
<keyword evidence="1" id="KW-0812">Transmembrane</keyword>
<keyword evidence="1" id="KW-1133">Transmembrane helix</keyword>
<protein>
    <submittedName>
        <fullName evidence="2">EpsG family protein</fullName>
    </submittedName>
</protein>
<feature type="transmembrane region" description="Helical" evidence="1">
    <location>
        <begin position="62"/>
        <end position="83"/>
    </location>
</feature>
<keyword evidence="1" id="KW-0472">Membrane</keyword>